<evidence type="ECO:0000313" key="9">
    <source>
        <dbReference type="EMBL" id="KAG6472427.1"/>
    </source>
</evidence>
<evidence type="ECO:0000256" key="3">
    <source>
        <dbReference type="ARBA" id="ARBA00009361"/>
    </source>
</evidence>
<keyword evidence="5" id="KW-0547">Nucleotide-binding</keyword>
<comment type="caution">
    <text evidence="9">The sequence shown here is derived from an EMBL/GenBank/DDBJ whole genome shotgun (WGS) entry which is preliminary data.</text>
</comment>
<evidence type="ECO:0000256" key="8">
    <source>
        <dbReference type="SAM" id="Phobius"/>
    </source>
</evidence>
<dbReference type="EMBL" id="JACMSC010000020">
    <property type="protein sequence ID" value="KAG6472427.1"/>
    <property type="molecule type" value="Genomic_DNA"/>
</dbReference>
<comment type="similarity">
    <text evidence="3">Belongs to the Ycf2 family.</text>
</comment>
<evidence type="ECO:0000256" key="4">
    <source>
        <dbReference type="ARBA" id="ARBA00022640"/>
    </source>
</evidence>
<evidence type="ECO:0000313" key="10">
    <source>
        <dbReference type="Proteomes" id="UP000734854"/>
    </source>
</evidence>
<proteinExistence type="inferred from homology"/>
<evidence type="ECO:0000256" key="5">
    <source>
        <dbReference type="ARBA" id="ARBA00022741"/>
    </source>
</evidence>
<name>A0A8J5CDT9_ZINOF</name>
<evidence type="ECO:0000256" key="7">
    <source>
        <dbReference type="SAM" id="MobiDB-lite"/>
    </source>
</evidence>
<organism evidence="9 10">
    <name type="scientific">Zingiber officinale</name>
    <name type="common">Ginger</name>
    <name type="synonym">Amomum zingiber</name>
    <dbReference type="NCBI Taxonomy" id="94328"/>
    <lineage>
        <taxon>Eukaryota</taxon>
        <taxon>Viridiplantae</taxon>
        <taxon>Streptophyta</taxon>
        <taxon>Embryophyta</taxon>
        <taxon>Tracheophyta</taxon>
        <taxon>Spermatophyta</taxon>
        <taxon>Magnoliopsida</taxon>
        <taxon>Liliopsida</taxon>
        <taxon>Zingiberales</taxon>
        <taxon>Zingiberaceae</taxon>
        <taxon>Zingiber</taxon>
    </lineage>
</organism>
<gene>
    <name evidence="9" type="ORF">ZIOFF_069889</name>
</gene>
<reference evidence="9 10" key="1">
    <citation type="submission" date="2020-08" db="EMBL/GenBank/DDBJ databases">
        <title>Plant Genome Project.</title>
        <authorList>
            <person name="Zhang R.-G."/>
        </authorList>
    </citation>
    <scope>NUCLEOTIDE SEQUENCE [LARGE SCALE GENOMIC DNA]</scope>
    <source>
        <tissue evidence="9">Rhizome</tissue>
    </source>
</reference>
<sequence>MRHLPVPGKIGLLAHIRSEVRDFCTERERLAENLKVQSPTGVMRPGPASQKRRGARAQTQANRGTLKTLAMAGTQGQLFPLPLSLLNKRQSHRLNANWLNCTLDPGPIEPAAKALRSLLKPASLLPENICRAYSRHPIPSQKKKASLLPRAHDYEKVRTCHKTTPSSDSAWSYFSFTPPEQRKGTKESSLTRASHCIKREDLDSFLCLFPVRGARPLGMLHFGSLCGSALKRGRDKSHTCSHSLAMADHLYVRLYSARRWTEIGYQYPISMEKTGYKRDHVTVLEIREESFLLTLSHALSLSFDQLVLDFNAGSRGRKERLLLVRRLLPNHDCLTGGFLLHIEKGRGASDNDASPQPTSTISYRFAENDSDLVHGLLELEGALLGSSRTEKDCILGLDMIQNYEKYESEFEEEEEDIDPQQMEEDLFDHIVWAPRIWRPWTNLFDCIERPTELGFPYRAGSFRGKRSISHEEDELQEHEEEQRGTMRTPDRFSKEQGFFRISQFIWDPADPFFFLFKDQSFISVFSRPERRRKAGMPTDICLFSNSPASIRFGNVQCQSPYLSMPNPNENGLISLSLSIKKVQLPTAITIVVLVPAAIVLVPAASILGRSRLLSSLKYFLSYEAKSVNCRAQ</sequence>
<feature type="region of interest" description="Disordered" evidence="7">
    <location>
        <begin position="37"/>
        <end position="61"/>
    </location>
</feature>
<dbReference type="PANTHER" id="PTHR33078:SF100">
    <property type="entry name" value="PROTEIN YCF2"/>
    <property type="match status" value="1"/>
</dbReference>
<keyword evidence="4" id="KW-0934">Plastid</keyword>
<protein>
    <submittedName>
        <fullName evidence="9">Uncharacterized protein</fullName>
    </submittedName>
</protein>
<dbReference type="PANTHER" id="PTHR33078">
    <property type="entry name" value="PROTEIN YCF2-RELATED"/>
    <property type="match status" value="1"/>
</dbReference>
<dbReference type="Proteomes" id="UP000734854">
    <property type="component" value="Unassembled WGS sequence"/>
</dbReference>
<evidence type="ECO:0000256" key="2">
    <source>
        <dbReference type="ARBA" id="ARBA00004474"/>
    </source>
</evidence>
<comment type="subcellular location">
    <subcellularLocation>
        <location evidence="2">Plastid</location>
    </subcellularLocation>
</comment>
<keyword evidence="6" id="KW-0067">ATP-binding</keyword>
<evidence type="ECO:0000256" key="6">
    <source>
        <dbReference type="ARBA" id="ARBA00022840"/>
    </source>
</evidence>
<keyword evidence="10" id="KW-1185">Reference proteome</keyword>
<keyword evidence="8" id="KW-0472">Membrane</keyword>
<comment type="function">
    <text evidence="1">Probable ATPase of unknown function. Its presence in a non-photosynthetic plant (Epifagus virginiana) and experiments in tobacco indicate that it has an essential function which is probably not related to photosynthesis.</text>
</comment>
<accession>A0A8J5CDT9</accession>
<feature type="region of interest" description="Disordered" evidence="7">
    <location>
        <begin position="468"/>
        <end position="487"/>
    </location>
</feature>
<dbReference type="AlphaFoldDB" id="A0A8J5CDT9"/>
<evidence type="ECO:0000256" key="1">
    <source>
        <dbReference type="ARBA" id="ARBA00002329"/>
    </source>
</evidence>
<keyword evidence="8" id="KW-0812">Transmembrane</keyword>
<keyword evidence="8" id="KW-1133">Transmembrane helix</keyword>
<feature type="transmembrane region" description="Helical" evidence="8">
    <location>
        <begin position="584"/>
        <end position="607"/>
    </location>
</feature>
<dbReference type="GO" id="GO:0005524">
    <property type="term" value="F:ATP binding"/>
    <property type="evidence" value="ECO:0007669"/>
    <property type="project" value="UniProtKB-KW"/>
</dbReference>
<dbReference type="GO" id="GO:0009536">
    <property type="term" value="C:plastid"/>
    <property type="evidence" value="ECO:0007669"/>
    <property type="project" value="UniProtKB-SubCell"/>
</dbReference>